<keyword evidence="2" id="KW-1003">Cell membrane</keyword>
<evidence type="ECO:0000256" key="4">
    <source>
        <dbReference type="ARBA" id="ARBA00022989"/>
    </source>
</evidence>
<feature type="transmembrane region" description="Helical" evidence="6">
    <location>
        <begin position="21"/>
        <end position="42"/>
    </location>
</feature>
<keyword evidence="3 6" id="KW-0812">Transmembrane</keyword>
<feature type="transmembrane region" description="Helical" evidence="6">
    <location>
        <begin position="353"/>
        <end position="373"/>
    </location>
</feature>
<evidence type="ECO:0000313" key="9">
    <source>
        <dbReference type="Proteomes" id="UP000537204"/>
    </source>
</evidence>
<dbReference type="AlphaFoldDB" id="A0A7W8ZJ70"/>
<comment type="subcellular location">
    <subcellularLocation>
        <location evidence="1">Cell membrane</location>
        <topology evidence="1">Multi-pass membrane protein</topology>
    </subcellularLocation>
</comment>
<feature type="transmembrane region" description="Helical" evidence="6">
    <location>
        <begin position="176"/>
        <end position="197"/>
    </location>
</feature>
<evidence type="ECO:0000256" key="5">
    <source>
        <dbReference type="ARBA" id="ARBA00023136"/>
    </source>
</evidence>
<dbReference type="PANTHER" id="PTHR43124:SF3">
    <property type="entry name" value="CHLORAMPHENICOL EFFLUX PUMP RV0191"/>
    <property type="match status" value="1"/>
</dbReference>
<name>A0A7W8ZJ70_9SPHI</name>
<feature type="transmembrane region" description="Helical" evidence="6">
    <location>
        <begin position="115"/>
        <end position="136"/>
    </location>
</feature>
<dbReference type="EMBL" id="JACHCE010000001">
    <property type="protein sequence ID" value="MBB5634992.1"/>
    <property type="molecule type" value="Genomic_DNA"/>
</dbReference>
<dbReference type="InterPro" id="IPR036259">
    <property type="entry name" value="MFS_trans_sf"/>
</dbReference>
<dbReference type="GO" id="GO:0022857">
    <property type="term" value="F:transmembrane transporter activity"/>
    <property type="evidence" value="ECO:0007669"/>
    <property type="project" value="InterPro"/>
</dbReference>
<dbReference type="InterPro" id="IPR050189">
    <property type="entry name" value="MFS_Efflux_Transporters"/>
</dbReference>
<keyword evidence="5 6" id="KW-0472">Membrane</keyword>
<protein>
    <submittedName>
        <fullName evidence="8">Putative MFS family arabinose efflux permease</fullName>
    </submittedName>
</protein>
<evidence type="ECO:0000313" key="8">
    <source>
        <dbReference type="EMBL" id="MBB5634992.1"/>
    </source>
</evidence>
<evidence type="ECO:0000256" key="1">
    <source>
        <dbReference type="ARBA" id="ARBA00004651"/>
    </source>
</evidence>
<keyword evidence="4 6" id="KW-1133">Transmembrane helix</keyword>
<feature type="transmembrane region" description="Helical" evidence="6">
    <location>
        <begin position="379"/>
        <end position="399"/>
    </location>
</feature>
<organism evidence="8 9">
    <name type="scientific">Pedobacter cryoconitis</name>
    <dbReference type="NCBI Taxonomy" id="188932"/>
    <lineage>
        <taxon>Bacteria</taxon>
        <taxon>Pseudomonadati</taxon>
        <taxon>Bacteroidota</taxon>
        <taxon>Sphingobacteriia</taxon>
        <taxon>Sphingobacteriales</taxon>
        <taxon>Sphingobacteriaceae</taxon>
        <taxon>Pedobacter</taxon>
    </lineage>
</organism>
<dbReference type="RefSeq" id="WP_183879260.1">
    <property type="nucleotide sequence ID" value="NZ_JACHCE010000001.1"/>
</dbReference>
<gene>
    <name evidence="8" type="ORF">HDE68_000877</name>
</gene>
<dbReference type="InterPro" id="IPR020846">
    <property type="entry name" value="MFS_dom"/>
</dbReference>
<feature type="transmembrane region" description="Helical" evidence="6">
    <location>
        <begin position="294"/>
        <end position="314"/>
    </location>
</feature>
<feature type="transmembrane region" description="Helical" evidence="6">
    <location>
        <begin position="263"/>
        <end position="282"/>
    </location>
</feature>
<evidence type="ECO:0000256" key="2">
    <source>
        <dbReference type="ARBA" id="ARBA00022475"/>
    </source>
</evidence>
<evidence type="ECO:0000259" key="7">
    <source>
        <dbReference type="PROSITE" id="PS50850"/>
    </source>
</evidence>
<dbReference type="GO" id="GO:0005886">
    <property type="term" value="C:plasma membrane"/>
    <property type="evidence" value="ECO:0007669"/>
    <property type="project" value="UniProtKB-SubCell"/>
</dbReference>
<dbReference type="Pfam" id="PF07690">
    <property type="entry name" value="MFS_1"/>
    <property type="match status" value="1"/>
</dbReference>
<feature type="transmembrane region" description="Helical" evidence="6">
    <location>
        <begin position="232"/>
        <end position="251"/>
    </location>
</feature>
<dbReference type="Gene3D" id="1.20.1250.20">
    <property type="entry name" value="MFS general substrate transporter like domains"/>
    <property type="match status" value="2"/>
</dbReference>
<feature type="transmembrane region" description="Helical" evidence="6">
    <location>
        <begin position="88"/>
        <end position="109"/>
    </location>
</feature>
<feature type="transmembrane region" description="Helical" evidence="6">
    <location>
        <begin position="62"/>
        <end position="81"/>
    </location>
</feature>
<reference evidence="8 9" key="1">
    <citation type="submission" date="2020-08" db="EMBL/GenBank/DDBJ databases">
        <title>Genomic Encyclopedia of Type Strains, Phase IV (KMG-V): Genome sequencing to study the core and pangenomes of soil and plant-associated prokaryotes.</title>
        <authorList>
            <person name="Whitman W."/>
        </authorList>
    </citation>
    <scope>NUCLEOTIDE SEQUENCE [LARGE SCALE GENOMIC DNA]</scope>
    <source>
        <strain evidence="8 9">S3M1</strain>
    </source>
</reference>
<dbReference type="Proteomes" id="UP000537204">
    <property type="component" value="Unassembled WGS sequence"/>
</dbReference>
<dbReference type="CDD" id="cd17324">
    <property type="entry name" value="MFS_NepI_like"/>
    <property type="match status" value="1"/>
</dbReference>
<sequence>MPIQTIPLPNIETKESYTYPPFYLVRILSLATFLVCFQGFMVAPLLPHLSVIFHVSVRHTSFIEPSYLLGYGSVTLIYASVSDRFGRFPVIIFSLCCFIALTLCTSFVHSADQMILLRLLTGLGAGGIAPTTIGWIGDQFPYQKRGHALGIFFGSMAGGTAFGSCAGALLEPVTGWKGLFILVAALGFVILILILFYQKHYRLQNEDARTNYTDLFRTIKDIMSIPRNCRTYLYVMFNGMFHSGVFTWLGYLFYKSFHLGETGVGLALLGYGIPGFLLGPIIGKMADRYGRNKIIPIGLLFGGLSAVLLGLNLPLLASNLLVATLSLGFDMTHPLFAAITTTFSAKRGASTGLFAFFLFMGYGLGSLVFSLIVKSGLNQTFILFGAAALLAALLSVWAFRNEK</sequence>
<dbReference type="PANTHER" id="PTHR43124">
    <property type="entry name" value="PURINE EFFLUX PUMP PBUE"/>
    <property type="match status" value="1"/>
</dbReference>
<feature type="domain" description="Major facilitator superfamily (MFS) profile" evidence="7">
    <location>
        <begin position="24"/>
        <end position="403"/>
    </location>
</feature>
<proteinExistence type="predicted"/>
<dbReference type="InterPro" id="IPR011701">
    <property type="entry name" value="MFS"/>
</dbReference>
<evidence type="ECO:0000256" key="3">
    <source>
        <dbReference type="ARBA" id="ARBA00022692"/>
    </source>
</evidence>
<dbReference type="PROSITE" id="PS50850">
    <property type="entry name" value="MFS"/>
    <property type="match status" value="1"/>
</dbReference>
<feature type="transmembrane region" description="Helical" evidence="6">
    <location>
        <begin position="148"/>
        <end position="170"/>
    </location>
</feature>
<dbReference type="SUPFAM" id="SSF103473">
    <property type="entry name" value="MFS general substrate transporter"/>
    <property type="match status" value="1"/>
</dbReference>
<evidence type="ECO:0000256" key="6">
    <source>
        <dbReference type="SAM" id="Phobius"/>
    </source>
</evidence>
<accession>A0A7W8ZJ70</accession>
<comment type="caution">
    <text evidence="8">The sequence shown here is derived from an EMBL/GenBank/DDBJ whole genome shotgun (WGS) entry which is preliminary data.</text>
</comment>